<reference evidence="2" key="2">
    <citation type="journal article" date="2017" name="Nat. Plants">
        <title>The Aegilops tauschii genome reveals multiple impacts of transposons.</title>
        <authorList>
            <person name="Zhao G."/>
            <person name="Zou C."/>
            <person name="Li K."/>
            <person name="Wang K."/>
            <person name="Li T."/>
            <person name="Gao L."/>
            <person name="Zhang X."/>
            <person name="Wang H."/>
            <person name="Yang Z."/>
            <person name="Liu X."/>
            <person name="Jiang W."/>
            <person name="Mao L."/>
            <person name="Kong X."/>
            <person name="Jiao Y."/>
            <person name="Jia J."/>
        </authorList>
    </citation>
    <scope>NUCLEOTIDE SEQUENCE [LARGE SCALE GENOMIC DNA]</scope>
    <source>
        <strain evidence="2">cv. AL8/78</strain>
    </source>
</reference>
<reference evidence="1" key="5">
    <citation type="journal article" date="2021" name="G3 (Bethesda)">
        <title>Aegilops tauschii genome assembly Aet v5.0 features greater sequence contiguity and improved annotation.</title>
        <authorList>
            <person name="Wang L."/>
            <person name="Zhu T."/>
            <person name="Rodriguez J.C."/>
            <person name="Deal K.R."/>
            <person name="Dubcovsky J."/>
            <person name="McGuire P.E."/>
            <person name="Lux T."/>
            <person name="Spannagl M."/>
            <person name="Mayer K.F.X."/>
            <person name="Baldrich P."/>
            <person name="Meyers B.C."/>
            <person name="Huo N."/>
            <person name="Gu Y.Q."/>
            <person name="Zhou H."/>
            <person name="Devos K.M."/>
            <person name="Bennetzen J.L."/>
            <person name="Unver T."/>
            <person name="Budak H."/>
            <person name="Gulick P.J."/>
            <person name="Galiba G."/>
            <person name="Kalapos B."/>
            <person name="Nelson D.R."/>
            <person name="Li P."/>
            <person name="You F.M."/>
            <person name="Luo M.C."/>
            <person name="Dvorak J."/>
        </authorList>
    </citation>
    <scope>NUCLEOTIDE SEQUENCE [LARGE SCALE GENOMIC DNA]</scope>
    <source>
        <strain evidence="1">cv. AL8/78</strain>
    </source>
</reference>
<reference evidence="1" key="4">
    <citation type="submission" date="2019-03" db="UniProtKB">
        <authorList>
            <consortium name="EnsemblPlants"/>
        </authorList>
    </citation>
    <scope>IDENTIFICATION</scope>
</reference>
<dbReference type="Proteomes" id="UP000015105">
    <property type="component" value="Chromosome 3D"/>
</dbReference>
<protein>
    <submittedName>
        <fullName evidence="1">Uncharacterized protein</fullName>
    </submittedName>
</protein>
<proteinExistence type="predicted"/>
<reference evidence="1" key="3">
    <citation type="journal article" date="2017" name="Nature">
        <title>Genome sequence of the progenitor of the wheat D genome Aegilops tauschii.</title>
        <authorList>
            <person name="Luo M.C."/>
            <person name="Gu Y.Q."/>
            <person name="Puiu D."/>
            <person name="Wang H."/>
            <person name="Twardziok S.O."/>
            <person name="Deal K.R."/>
            <person name="Huo N."/>
            <person name="Zhu T."/>
            <person name="Wang L."/>
            <person name="Wang Y."/>
            <person name="McGuire P.E."/>
            <person name="Liu S."/>
            <person name="Long H."/>
            <person name="Ramasamy R.K."/>
            <person name="Rodriguez J.C."/>
            <person name="Van S.L."/>
            <person name="Yuan L."/>
            <person name="Wang Z."/>
            <person name="Xia Z."/>
            <person name="Xiao L."/>
            <person name="Anderson O.D."/>
            <person name="Ouyang S."/>
            <person name="Liang Y."/>
            <person name="Zimin A.V."/>
            <person name="Pertea G."/>
            <person name="Qi P."/>
            <person name="Bennetzen J.L."/>
            <person name="Dai X."/>
            <person name="Dawson M.W."/>
            <person name="Muller H.G."/>
            <person name="Kugler K."/>
            <person name="Rivarola-Duarte L."/>
            <person name="Spannagl M."/>
            <person name="Mayer K.F.X."/>
            <person name="Lu F.H."/>
            <person name="Bevan M.W."/>
            <person name="Leroy P."/>
            <person name="Li P."/>
            <person name="You F.M."/>
            <person name="Sun Q."/>
            <person name="Liu Z."/>
            <person name="Lyons E."/>
            <person name="Wicker T."/>
            <person name="Salzberg S.L."/>
            <person name="Devos K.M."/>
            <person name="Dvorak J."/>
        </authorList>
    </citation>
    <scope>NUCLEOTIDE SEQUENCE [LARGE SCALE GENOMIC DNA]</scope>
    <source>
        <strain evidence="1">cv. AL8/78</strain>
    </source>
</reference>
<sequence length="69" mass="7548">DPGKKQYIVCFCLIKSALRESKSLESDLGKNKIPQIQPHGFLSAVAYLSSSVHLPQSGLKSCCRALPLF</sequence>
<dbReference type="Gramene" id="AET3Gv20233600.16">
    <property type="protein sequence ID" value="AET3Gv20233600.16"/>
    <property type="gene ID" value="AET3Gv20233600"/>
</dbReference>
<dbReference type="AlphaFoldDB" id="A0A453E5P1"/>
<keyword evidence="2" id="KW-1185">Reference proteome</keyword>
<dbReference type="EnsemblPlants" id="AET3Gv20233600.16">
    <property type="protein sequence ID" value="AET3Gv20233600.16"/>
    <property type="gene ID" value="AET3Gv20233600"/>
</dbReference>
<evidence type="ECO:0000313" key="2">
    <source>
        <dbReference type="Proteomes" id="UP000015105"/>
    </source>
</evidence>
<accession>A0A453E5P1</accession>
<evidence type="ECO:0000313" key="1">
    <source>
        <dbReference type="EnsemblPlants" id="AET3Gv20233600.16"/>
    </source>
</evidence>
<reference evidence="2" key="1">
    <citation type="journal article" date="2014" name="Science">
        <title>Ancient hybridizations among the ancestral genomes of bread wheat.</title>
        <authorList>
            <consortium name="International Wheat Genome Sequencing Consortium,"/>
            <person name="Marcussen T."/>
            <person name="Sandve S.R."/>
            <person name="Heier L."/>
            <person name="Spannagl M."/>
            <person name="Pfeifer M."/>
            <person name="Jakobsen K.S."/>
            <person name="Wulff B.B."/>
            <person name="Steuernagel B."/>
            <person name="Mayer K.F."/>
            <person name="Olsen O.A."/>
        </authorList>
    </citation>
    <scope>NUCLEOTIDE SEQUENCE [LARGE SCALE GENOMIC DNA]</scope>
    <source>
        <strain evidence="2">cv. AL8/78</strain>
    </source>
</reference>
<organism evidence="1 2">
    <name type="scientific">Aegilops tauschii subsp. strangulata</name>
    <name type="common">Goatgrass</name>
    <dbReference type="NCBI Taxonomy" id="200361"/>
    <lineage>
        <taxon>Eukaryota</taxon>
        <taxon>Viridiplantae</taxon>
        <taxon>Streptophyta</taxon>
        <taxon>Embryophyta</taxon>
        <taxon>Tracheophyta</taxon>
        <taxon>Spermatophyta</taxon>
        <taxon>Magnoliopsida</taxon>
        <taxon>Liliopsida</taxon>
        <taxon>Poales</taxon>
        <taxon>Poaceae</taxon>
        <taxon>BOP clade</taxon>
        <taxon>Pooideae</taxon>
        <taxon>Triticodae</taxon>
        <taxon>Triticeae</taxon>
        <taxon>Triticinae</taxon>
        <taxon>Aegilops</taxon>
    </lineage>
</organism>
<name>A0A453E5P1_AEGTS</name>